<gene>
    <name evidence="2" type="ORF">FSB_LOCUS11909</name>
</gene>
<proteinExistence type="predicted"/>
<name>A0A2N9EZ53_FAGSY</name>
<dbReference type="PANTHER" id="PTHR35459:SF2">
    <property type="entry name" value="T1N6.14 PROTEIN"/>
    <property type="match status" value="1"/>
</dbReference>
<dbReference type="EMBL" id="OIVN01000682">
    <property type="protein sequence ID" value="SPC84027.1"/>
    <property type="molecule type" value="Genomic_DNA"/>
</dbReference>
<sequence length="284" mass="31389">MAEAKAFEEEGSNSKTHLTPPMSQPRPQGQPSKPTPPLPPNTNKRKLIDIIPTNPNSSYFKIRALTRQLRPHFIEVLRTPDFRNCKAADEVRKQMKLLMDLCKQMNVEMGNPRKLVPECQGLSSGNMPGKGNQEGKQPELLQAQHFMKNSAENKPPTIPFSSEKQASSGQLGGSYILGGSDFSKNFITYMGAKIGTNPSFIWRSILGARDTLQEGMLWKVGDGRSIRVWKKTKWSSGDMGQRVDVSAFKGGAGNLGCGVLVAEKGMRLVRDFQRANLDSESLLV</sequence>
<reference evidence="2" key="1">
    <citation type="submission" date="2018-02" db="EMBL/GenBank/DDBJ databases">
        <authorList>
            <person name="Cohen D.B."/>
            <person name="Kent A.D."/>
        </authorList>
    </citation>
    <scope>NUCLEOTIDE SEQUENCE</scope>
</reference>
<accession>A0A2N9EZ53</accession>
<evidence type="ECO:0000313" key="2">
    <source>
        <dbReference type="EMBL" id="SPC84027.1"/>
    </source>
</evidence>
<organism evidence="2">
    <name type="scientific">Fagus sylvatica</name>
    <name type="common">Beechnut</name>
    <dbReference type="NCBI Taxonomy" id="28930"/>
    <lineage>
        <taxon>Eukaryota</taxon>
        <taxon>Viridiplantae</taxon>
        <taxon>Streptophyta</taxon>
        <taxon>Embryophyta</taxon>
        <taxon>Tracheophyta</taxon>
        <taxon>Spermatophyta</taxon>
        <taxon>Magnoliopsida</taxon>
        <taxon>eudicotyledons</taxon>
        <taxon>Gunneridae</taxon>
        <taxon>Pentapetalae</taxon>
        <taxon>rosids</taxon>
        <taxon>fabids</taxon>
        <taxon>Fagales</taxon>
        <taxon>Fagaceae</taxon>
        <taxon>Fagus</taxon>
    </lineage>
</organism>
<dbReference type="PANTHER" id="PTHR35459">
    <property type="entry name" value="T1N6.14 PROTEIN"/>
    <property type="match status" value="1"/>
</dbReference>
<dbReference type="AlphaFoldDB" id="A0A2N9EZ53"/>
<protein>
    <submittedName>
        <fullName evidence="2">Uncharacterized protein</fullName>
    </submittedName>
</protein>
<feature type="region of interest" description="Disordered" evidence="1">
    <location>
        <begin position="1"/>
        <end position="47"/>
    </location>
</feature>
<evidence type="ECO:0000256" key="1">
    <source>
        <dbReference type="SAM" id="MobiDB-lite"/>
    </source>
</evidence>